<protein>
    <submittedName>
        <fullName evidence="1">Uncharacterized protein</fullName>
    </submittedName>
</protein>
<organism evidence="1 2">
    <name type="scientific">Caerostris extrusa</name>
    <name type="common">Bark spider</name>
    <name type="synonym">Caerostris bankana</name>
    <dbReference type="NCBI Taxonomy" id="172846"/>
    <lineage>
        <taxon>Eukaryota</taxon>
        <taxon>Metazoa</taxon>
        <taxon>Ecdysozoa</taxon>
        <taxon>Arthropoda</taxon>
        <taxon>Chelicerata</taxon>
        <taxon>Arachnida</taxon>
        <taxon>Araneae</taxon>
        <taxon>Araneomorphae</taxon>
        <taxon>Entelegynae</taxon>
        <taxon>Araneoidea</taxon>
        <taxon>Araneidae</taxon>
        <taxon>Caerostris</taxon>
    </lineage>
</organism>
<proteinExistence type="predicted"/>
<keyword evidence="2" id="KW-1185">Reference proteome</keyword>
<sequence>MNATQYPDNSQRCLQAARSFHYKQRALCLLTLELIEKDDNSLRFRADQKRSCREMSAKGIIHNISCANSASDVVMQSSFLPPAWRVIRHHDVIH</sequence>
<gene>
    <name evidence="1" type="ORF">CEXT_373711</name>
</gene>
<evidence type="ECO:0000313" key="1">
    <source>
        <dbReference type="EMBL" id="GIY88372.1"/>
    </source>
</evidence>
<name>A0AAV4WZP5_CAEEX</name>
<dbReference type="Proteomes" id="UP001054945">
    <property type="component" value="Unassembled WGS sequence"/>
</dbReference>
<comment type="caution">
    <text evidence="1">The sequence shown here is derived from an EMBL/GenBank/DDBJ whole genome shotgun (WGS) entry which is preliminary data.</text>
</comment>
<evidence type="ECO:0000313" key="2">
    <source>
        <dbReference type="Proteomes" id="UP001054945"/>
    </source>
</evidence>
<accession>A0AAV4WZP5</accession>
<dbReference type="EMBL" id="BPLR01017059">
    <property type="protein sequence ID" value="GIY88372.1"/>
    <property type="molecule type" value="Genomic_DNA"/>
</dbReference>
<dbReference type="AlphaFoldDB" id="A0AAV4WZP5"/>
<reference evidence="1 2" key="1">
    <citation type="submission" date="2021-06" db="EMBL/GenBank/DDBJ databases">
        <title>Caerostris extrusa draft genome.</title>
        <authorList>
            <person name="Kono N."/>
            <person name="Arakawa K."/>
        </authorList>
    </citation>
    <scope>NUCLEOTIDE SEQUENCE [LARGE SCALE GENOMIC DNA]</scope>
</reference>